<comment type="caution">
    <text evidence="1">The sequence shown here is derived from an EMBL/GenBank/DDBJ whole genome shotgun (WGS) entry which is preliminary data.</text>
</comment>
<dbReference type="Pfam" id="PF04919">
    <property type="entry name" value="DUF655"/>
    <property type="match status" value="1"/>
</dbReference>
<organism evidence="1">
    <name type="scientific">mine drainage metagenome</name>
    <dbReference type="NCBI Taxonomy" id="410659"/>
    <lineage>
        <taxon>unclassified sequences</taxon>
        <taxon>metagenomes</taxon>
        <taxon>ecological metagenomes</taxon>
    </lineage>
</organism>
<dbReference type="InterPro" id="IPR007003">
    <property type="entry name" value="DUF655"/>
</dbReference>
<proteinExistence type="predicted"/>
<gene>
    <name evidence="1" type="ORF">B1B_06152</name>
</gene>
<reference evidence="1" key="2">
    <citation type="journal article" date="2014" name="ISME J.">
        <title>Microbial stratification in low pH oxic and suboxic macroscopic growths along an acid mine drainage.</title>
        <authorList>
            <person name="Mendez-Garcia C."/>
            <person name="Mesa V."/>
            <person name="Sprenger R.R."/>
            <person name="Richter M."/>
            <person name="Diez M.S."/>
            <person name="Solano J."/>
            <person name="Bargiela R."/>
            <person name="Golyshina O.V."/>
            <person name="Manteca A."/>
            <person name="Ramos J.L."/>
            <person name="Gallego J.R."/>
            <person name="Llorente I."/>
            <person name="Martins Dos Santos V.A."/>
            <person name="Jensen O.N."/>
            <person name="Pelaez A.I."/>
            <person name="Sanchez J."/>
            <person name="Ferrer M."/>
        </authorList>
    </citation>
    <scope>NUCLEOTIDE SEQUENCE</scope>
</reference>
<dbReference type="EMBL" id="AUZY01003918">
    <property type="protein sequence ID" value="EQD66398.1"/>
    <property type="molecule type" value="Genomic_DNA"/>
</dbReference>
<dbReference type="SUPFAM" id="SSF160975">
    <property type="entry name" value="AF1531-like"/>
    <property type="match status" value="1"/>
</dbReference>
<protein>
    <submittedName>
        <fullName evidence="1">Protein containing DUF655</fullName>
    </submittedName>
</protein>
<reference evidence="1" key="1">
    <citation type="submission" date="2013-08" db="EMBL/GenBank/DDBJ databases">
        <authorList>
            <person name="Mendez C."/>
            <person name="Richter M."/>
            <person name="Ferrer M."/>
            <person name="Sanchez J."/>
        </authorList>
    </citation>
    <scope>NUCLEOTIDE SEQUENCE</scope>
</reference>
<dbReference type="PANTHER" id="PTHR40734">
    <property type="entry name" value="TRNA-SPECIFIC ADENOSINE DEAMINASE-RELATED"/>
    <property type="match status" value="1"/>
</dbReference>
<accession>T1BD09</accession>
<dbReference type="AlphaFoldDB" id="T1BD09"/>
<name>T1BD09_9ZZZZ</name>
<sequence>MNDRKSYFVDFFNNAQPINARMHSLELLPGLGNKTMWTVIEERKKKKFETFEDLTERVKTLHNPQKMITARIVEELSDHSQKHHLFVSQ</sequence>
<dbReference type="Gene3D" id="1.10.150.280">
    <property type="entry name" value="AF1531-like domain"/>
    <property type="match status" value="1"/>
</dbReference>
<evidence type="ECO:0000313" key="1">
    <source>
        <dbReference type="EMBL" id="EQD66398.1"/>
    </source>
</evidence>
<dbReference type="PANTHER" id="PTHR40734:SF1">
    <property type="entry name" value="DNA-BINDING PROTEIN"/>
    <property type="match status" value="1"/>
</dbReference>